<dbReference type="AlphaFoldDB" id="G0PA44"/>
<feature type="compositionally biased region" description="Basic and acidic residues" evidence="1">
    <location>
        <begin position="1"/>
        <end position="16"/>
    </location>
</feature>
<gene>
    <name evidence="2" type="ORF">CAEBREN_11688</name>
</gene>
<organism evidence="3">
    <name type="scientific">Caenorhabditis brenneri</name>
    <name type="common">Nematode worm</name>
    <dbReference type="NCBI Taxonomy" id="135651"/>
    <lineage>
        <taxon>Eukaryota</taxon>
        <taxon>Metazoa</taxon>
        <taxon>Ecdysozoa</taxon>
        <taxon>Nematoda</taxon>
        <taxon>Chromadorea</taxon>
        <taxon>Rhabditida</taxon>
        <taxon>Rhabditina</taxon>
        <taxon>Rhabditomorpha</taxon>
        <taxon>Rhabditoidea</taxon>
        <taxon>Rhabditidae</taxon>
        <taxon>Peloderinae</taxon>
        <taxon>Caenorhabditis</taxon>
    </lineage>
</organism>
<dbReference type="HOGENOM" id="CLU_1422605_0_0_1"/>
<proteinExistence type="predicted"/>
<dbReference type="eggNOG" id="ENOG502TKIU">
    <property type="taxonomic scope" value="Eukaryota"/>
</dbReference>
<feature type="region of interest" description="Disordered" evidence="1">
    <location>
        <begin position="1"/>
        <end position="30"/>
    </location>
</feature>
<keyword evidence="3" id="KW-1185">Reference proteome</keyword>
<evidence type="ECO:0008006" key="4">
    <source>
        <dbReference type="Google" id="ProtNLM"/>
    </source>
</evidence>
<accession>G0PA44</accession>
<dbReference type="InParanoid" id="G0PA44"/>
<evidence type="ECO:0000313" key="3">
    <source>
        <dbReference type="Proteomes" id="UP000008068"/>
    </source>
</evidence>
<evidence type="ECO:0000256" key="1">
    <source>
        <dbReference type="SAM" id="MobiDB-lite"/>
    </source>
</evidence>
<name>G0PA44_CAEBE</name>
<sequence>MPDPSTPKESKPKDDVFELELTPSEPVVNPDTPLSMKIKNLTKETQAVVVEVESYLFEIKNPRATIQSCSQIYRKLEPGKTMRFKIRFVEKPKFESGQSYNEERLNKNPEGWLSVYHKTSMWSKECGVDNEWGFYEDEEEGRRIIPYCELKSYHGNVNMRLICEKETELTKKIREKIGRDYEEPKKKCSIM</sequence>
<evidence type="ECO:0000313" key="2">
    <source>
        <dbReference type="EMBL" id="EGT49014.1"/>
    </source>
</evidence>
<dbReference type="OrthoDB" id="5885394at2759"/>
<dbReference type="EMBL" id="GL380166">
    <property type="protein sequence ID" value="EGT49014.1"/>
    <property type="molecule type" value="Genomic_DNA"/>
</dbReference>
<dbReference type="Proteomes" id="UP000008068">
    <property type="component" value="Unassembled WGS sequence"/>
</dbReference>
<protein>
    <recommendedName>
        <fullName evidence="4">Major sperm protein</fullName>
    </recommendedName>
</protein>
<reference evidence="3" key="1">
    <citation type="submission" date="2011-07" db="EMBL/GenBank/DDBJ databases">
        <authorList>
            <consortium name="Caenorhabditis brenneri Sequencing and Analysis Consortium"/>
            <person name="Wilson R.K."/>
        </authorList>
    </citation>
    <scope>NUCLEOTIDE SEQUENCE [LARGE SCALE GENOMIC DNA]</scope>
    <source>
        <strain evidence="3">PB2801</strain>
    </source>
</reference>